<proteinExistence type="predicted"/>
<dbReference type="SUPFAM" id="SSF51366">
    <property type="entry name" value="Ribulose-phoshate binding barrel"/>
    <property type="match status" value="1"/>
</dbReference>
<comment type="caution">
    <text evidence="3">The sequence shown here is derived from an EMBL/GenBank/DDBJ whole genome shotgun (WGS) entry which is preliminary data.</text>
</comment>
<keyword evidence="2" id="KW-0413">Isomerase</keyword>
<evidence type="ECO:0000313" key="4">
    <source>
        <dbReference type="Proteomes" id="UP001501690"/>
    </source>
</evidence>
<evidence type="ECO:0008006" key="5">
    <source>
        <dbReference type="Google" id="ProtNLM"/>
    </source>
</evidence>
<reference evidence="3 4" key="1">
    <citation type="journal article" date="2019" name="Int. J. Syst. Evol. Microbiol.">
        <title>The Global Catalogue of Microorganisms (GCM) 10K type strain sequencing project: providing services to taxonomists for standard genome sequencing and annotation.</title>
        <authorList>
            <consortium name="The Broad Institute Genomics Platform"/>
            <consortium name="The Broad Institute Genome Sequencing Center for Infectious Disease"/>
            <person name="Wu L."/>
            <person name="Ma J."/>
        </authorList>
    </citation>
    <scope>NUCLEOTIDE SEQUENCE [LARGE SCALE GENOMIC DNA]</scope>
    <source>
        <strain evidence="3 4">JCM 15577</strain>
    </source>
</reference>
<dbReference type="InterPro" id="IPR013785">
    <property type="entry name" value="Aldolase_TIM"/>
</dbReference>
<dbReference type="InterPro" id="IPR000056">
    <property type="entry name" value="Ribul_P_3_epim-like"/>
</dbReference>
<organism evidence="3 4">
    <name type="scientific">Microbacterium sediminicola</name>
    <dbReference type="NCBI Taxonomy" id="415210"/>
    <lineage>
        <taxon>Bacteria</taxon>
        <taxon>Bacillati</taxon>
        <taxon>Actinomycetota</taxon>
        <taxon>Actinomycetes</taxon>
        <taxon>Micrococcales</taxon>
        <taxon>Microbacteriaceae</taxon>
        <taxon>Microbacterium</taxon>
    </lineage>
</organism>
<dbReference type="Gene3D" id="3.20.20.70">
    <property type="entry name" value="Aldolase class I"/>
    <property type="match status" value="1"/>
</dbReference>
<dbReference type="Pfam" id="PF00834">
    <property type="entry name" value="Ribul_P_3_epim"/>
    <property type="match status" value="1"/>
</dbReference>
<dbReference type="RefSeq" id="WP_344071677.1">
    <property type="nucleotide sequence ID" value="NZ_BAAAPL010000002.1"/>
</dbReference>
<protein>
    <recommendedName>
        <fullName evidence="5">Ribulose-phosphate 3-epimerase</fullName>
    </recommendedName>
</protein>
<dbReference type="InterPro" id="IPR011060">
    <property type="entry name" value="RibuloseP-bd_barrel"/>
</dbReference>
<dbReference type="Proteomes" id="UP001501690">
    <property type="component" value="Unassembled WGS sequence"/>
</dbReference>
<name>A0ABN2I8G5_9MICO</name>
<accession>A0ABN2I8G5</accession>
<evidence type="ECO:0000256" key="2">
    <source>
        <dbReference type="ARBA" id="ARBA00023235"/>
    </source>
</evidence>
<keyword evidence="4" id="KW-1185">Reference proteome</keyword>
<sequence length="205" mass="21620">MLEVAGSLWSVPPETQLSEASRLAAAGMRRLHWDMSDGAFAAAGGFGPDDALAISEATGCAAEAHIMATTPLREVDAWAEFCDLVIVHVESEGWRACIDRVTARGSRPGLAISPQTPIEQVPHQIATLCMSITPGQAGSAFDPSTLARVAALRDRDSARPIGIDGGIRREFAEGAVDAGATWLAVGGDLFGPGGERRWSDLLRRT</sequence>
<dbReference type="EMBL" id="BAAAPL010000002">
    <property type="protein sequence ID" value="GAA1700432.1"/>
    <property type="molecule type" value="Genomic_DNA"/>
</dbReference>
<evidence type="ECO:0000313" key="3">
    <source>
        <dbReference type="EMBL" id="GAA1700432.1"/>
    </source>
</evidence>
<keyword evidence="1" id="KW-0479">Metal-binding</keyword>
<evidence type="ECO:0000256" key="1">
    <source>
        <dbReference type="ARBA" id="ARBA00022723"/>
    </source>
</evidence>
<gene>
    <name evidence="3" type="ORF">GCM10009808_17630</name>
</gene>
<dbReference type="PANTHER" id="PTHR11749">
    <property type="entry name" value="RIBULOSE-5-PHOSPHATE-3-EPIMERASE"/>
    <property type="match status" value="1"/>
</dbReference>